<dbReference type="RefSeq" id="WP_079647848.1">
    <property type="nucleotide sequence ID" value="NZ_FUYM01000003.1"/>
</dbReference>
<keyword evidence="3" id="KW-1185">Reference proteome</keyword>
<dbReference type="STRING" id="439228.SAMN06295920_103533"/>
<accession>A0A1T5C248</accession>
<feature type="signal peptide" evidence="1">
    <location>
        <begin position="1"/>
        <end position="29"/>
    </location>
</feature>
<evidence type="ECO:0008006" key="4">
    <source>
        <dbReference type="Google" id="ProtNLM"/>
    </source>
</evidence>
<evidence type="ECO:0000256" key="1">
    <source>
        <dbReference type="SAM" id="SignalP"/>
    </source>
</evidence>
<keyword evidence="1" id="KW-0732">Signal</keyword>
<proteinExistence type="predicted"/>
<dbReference type="Proteomes" id="UP000189818">
    <property type="component" value="Unassembled WGS sequence"/>
</dbReference>
<dbReference type="OrthoDB" id="7393710at2"/>
<feature type="chain" id="PRO_5012414041" description="DUF3739 domain-containing protein" evidence="1">
    <location>
        <begin position="30"/>
        <end position="787"/>
    </location>
</feature>
<reference evidence="3" key="1">
    <citation type="submission" date="2017-02" db="EMBL/GenBank/DDBJ databases">
        <authorList>
            <person name="Varghese N."/>
            <person name="Submissions S."/>
        </authorList>
    </citation>
    <scope>NUCLEOTIDE SEQUENCE [LARGE SCALE GENOMIC DNA]</scope>
    <source>
        <strain evidence="3">UM2</strain>
    </source>
</reference>
<gene>
    <name evidence="2" type="ORF">SAMN06295920_103533</name>
</gene>
<name>A0A1T5C248_9SPHN</name>
<protein>
    <recommendedName>
        <fullName evidence="4">DUF3739 domain-containing protein</fullName>
    </recommendedName>
</protein>
<evidence type="ECO:0000313" key="2">
    <source>
        <dbReference type="EMBL" id="SKB53658.1"/>
    </source>
</evidence>
<organism evidence="2 3">
    <name type="scientific">Rhizorhabdus histidinilytica</name>
    <dbReference type="NCBI Taxonomy" id="439228"/>
    <lineage>
        <taxon>Bacteria</taxon>
        <taxon>Pseudomonadati</taxon>
        <taxon>Pseudomonadota</taxon>
        <taxon>Alphaproteobacteria</taxon>
        <taxon>Sphingomonadales</taxon>
        <taxon>Sphingomonadaceae</taxon>
        <taxon>Rhizorhabdus</taxon>
    </lineage>
</organism>
<dbReference type="AlphaFoldDB" id="A0A1T5C248"/>
<evidence type="ECO:0000313" key="3">
    <source>
        <dbReference type="Proteomes" id="UP000189818"/>
    </source>
</evidence>
<sequence>MTSTTFFARLSLGLLASASIAGLATPAMAGKLLFSDDPALAGATLAAGQEVRTSGGTTQIMTDNGSIVSLVGGGAVRVDGDDVTVLAGSVTVATRSGDSTTSVRLPGGATARLSGVSPSGSFTVTGDGFTGHALGGNVSIQADGQTRVYTRGSAWQGQAGSGTSRIFANRADPAPAASRTAGSDAIEPAGDTARAAAAGVPVNLGEALAAVGASGDVVQAARNVEASATNPAVPAFPADDVATLVDFAAQLQSAYGGQLFAGAEPGIIQTYLAYLANGGAGDQFKATYAALINQYIDLLRTGASPASFTGANQAAVNSYLAYLSSTGALQGLSAQNRALADAYLDFLSSGGAATDFTRSYLDVVNAYIDFIKGGGAPANFTGATQDVINAYFAFLQSSGLVDAIAQANRSVFDAYAQYLANGGTGVFVPPGGSNPGTGPGTGPVVLPDYAAALQAYITFLKGGGNPNGFSGITVDLIRQYINLAIDNGLFAGVPAPTIQLIRDALNLLATTGTFDAIAPLLANLTLVLPTIPTTPTGPTTPTTPVTGDGTTGQMIAYAGDVIGIDSRDKTTVTTGDGGKLLKYVWTTNPDGESPEIGTNNGFESGSVAGVIGWTRWAGGSTAGKYFGNPPVSRSDKQGLHLVYGAPATNLPTSGTATYALVGATKPTISDGSRDPGTLSGSAAVAFGTTPKVGLDLDVAIGGFVYQVNTSGGITDPAQSQISVQPDMSFFANSLNVAPGGPVCPASSCQADIRGFLAGPGASHLGISYSVNAPGGGPTVTGAAAFGK</sequence>
<dbReference type="EMBL" id="FUYM01000003">
    <property type="protein sequence ID" value="SKB53658.1"/>
    <property type="molecule type" value="Genomic_DNA"/>
</dbReference>